<keyword evidence="6" id="KW-0489">Methyltransferase</keyword>
<keyword evidence="6" id="KW-0808">Transferase</keyword>
<gene>
    <name evidence="6" type="ORF">C9I28_05900</name>
</gene>
<dbReference type="Proteomes" id="UP000240505">
    <property type="component" value="Chromosome"/>
</dbReference>
<dbReference type="GO" id="GO:0032259">
    <property type="term" value="P:methylation"/>
    <property type="evidence" value="ECO:0007669"/>
    <property type="project" value="UniProtKB-KW"/>
</dbReference>
<dbReference type="EMBL" id="CP028324">
    <property type="protein sequence ID" value="AVR95311.1"/>
    <property type="molecule type" value="Genomic_DNA"/>
</dbReference>
<proteinExistence type="predicted"/>
<dbReference type="Gene3D" id="3.50.30.40">
    <property type="entry name" value="Ribonuclease E inhibitor RraA/RraA-like"/>
    <property type="match status" value="1"/>
</dbReference>
<comment type="cofactor">
    <cofactor evidence="1">
        <name>a divalent metal cation</name>
        <dbReference type="ChEBI" id="CHEBI:60240"/>
    </cofactor>
</comment>
<organism evidence="6 7">
    <name type="scientific">Pseudoduganella armeniaca</name>
    <dbReference type="NCBI Taxonomy" id="2072590"/>
    <lineage>
        <taxon>Bacteria</taxon>
        <taxon>Pseudomonadati</taxon>
        <taxon>Pseudomonadota</taxon>
        <taxon>Betaproteobacteria</taxon>
        <taxon>Burkholderiales</taxon>
        <taxon>Oxalobacteraceae</taxon>
        <taxon>Telluria group</taxon>
        <taxon>Pseudoduganella</taxon>
    </lineage>
</organism>
<sequence length="290" mass="30932">MPRRVSRRPSRCSAVTSCPSGRTKCCSRRACASSWPASMGSGRASAHAATWLPEVRMSAIISERATPAWAEAVDRLHTGTVADVLDGCGHWGVLDWRVRPANAIRPVLAQALTVRWKPVRKPQSIVAPQPSTWEQVRDFLAPAYASGHNLAYVAGVDDGLQHDLALAGGFSATDMQKRGFAAMVLGGAIRDAHVVTGLDLPVWATNFTPADTQGNYEVAEVGGHCTIGRVVIHTGDWVLADASGIVVVPQAIADAVFERALEIESVEGRIGERTAAGENLNDVVKELGRL</sequence>
<evidence type="ECO:0000256" key="4">
    <source>
        <dbReference type="ARBA" id="ARBA00030169"/>
    </source>
</evidence>
<protein>
    <recommendedName>
        <fullName evidence="2">Putative 4-hydroxy-4-methyl-2-oxoglutarate aldolase</fullName>
    </recommendedName>
    <alternativeName>
        <fullName evidence="3">Regulator of ribonuclease activity homolog</fullName>
    </alternativeName>
    <alternativeName>
        <fullName evidence="4">RraA-like protein</fullName>
    </alternativeName>
</protein>
<keyword evidence="7" id="KW-1185">Reference proteome</keyword>
<evidence type="ECO:0000313" key="7">
    <source>
        <dbReference type="Proteomes" id="UP000240505"/>
    </source>
</evidence>
<dbReference type="SUPFAM" id="SSF89562">
    <property type="entry name" value="RraA-like"/>
    <property type="match status" value="1"/>
</dbReference>
<dbReference type="PANTHER" id="PTHR33254:SF4">
    <property type="entry name" value="4-HYDROXY-4-METHYL-2-OXOGLUTARATE ALDOLASE 3-RELATED"/>
    <property type="match status" value="1"/>
</dbReference>
<keyword evidence="5" id="KW-0479">Metal-binding</keyword>
<evidence type="ECO:0000313" key="6">
    <source>
        <dbReference type="EMBL" id="AVR95311.1"/>
    </source>
</evidence>
<dbReference type="Pfam" id="PF03737">
    <property type="entry name" value="RraA-like"/>
    <property type="match status" value="1"/>
</dbReference>
<accession>A0A2R4C6W3</accession>
<dbReference type="AlphaFoldDB" id="A0A2R4C6W3"/>
<evidence type="ECO:0000256" key="3">
    <source>
        <dbReference type="ARBA" id="ARBA00029596"/>
    </source>
</evidence>
<name>A0A2R4C6W3_9BURK</name>
<keyword evidence="5" id="KW-0460">Magnesium</keyword>
<reference evidence="6 7" key="1">
    <citation type="submission" date="2018-03" db="EMBL/GenBank/DDBJ databases">
        <title>Massilia armeniaca sp. nov., isolated from desert soil.</title>
        <authorList>
            <person name="Huang H."/>
            <person name="Ren M."/>
        </authorList>
    </citation>
    <scope>NUCLEOTIDE SEQUENCE [LARGE SCALE GENOMIC DNA]</scope>
    <source>
        <strain evidence="6 7">ZMN-3</strain>
    </source>
</reference>
<dbReference type="GO" id="GO:0046872">
    <property type="term" value="F:metal ion binding"/>
    <property type="evidence" value="ECO:0007669"/>
    <property type="project" value="UniProtKB-KW"/>
</dbReference>
<feature type="binding site" evidence="5">
    <location>
        <position position="191"/>
    </location>
    <ligand>
        <name>Mg(2+)</name>
        <dbReference type="ChEBI" id="CHEBI:18420"/>
    </ligand>
</feature>
<evidence type="ECO:0000256" key="1">
    <source>
        <dbReference type="ARBA" id="ARBA00001968"/>
    </source>
</evidence>
<evidence type="ECO:0000256" key="5">
    <source>
        <dbReference type="PIRSR" id="PIRSR605493-1"/>
    </source>
</evidence>
<dbReference type="OrthoDB" id="9805307at2"/>
<dbReference type="PANTHER" id="PTHR33254">
    <property type="entry name" value="4-HYDROXY-4-METHYL-2-OXOGLUTARATE ALDOLASE 3-RELATED"/>
    <property type="match status" value="1"/>
</dbReference>
<dbReference type="GO" id="GO:0008168">
    <property type="term" value="F:methyltransferase activity"/>
    <property type="evidence" value="ECO:0007669"/>
    <property type="project" value="UniProtKB-KW"/>
</dbReference>
<comment type="cofactor">
    <cofactor evidence="5">
        <name>Mg(2+)</name>
        <dbReference type="ChEBI" id="CHEBI:18420"/>
    </cofactor>
</comment>
<dbReference type="CDD" id="cd16841">
    <property type="entry name" value="RraA_family"/>
    <property type="match status" value="1"/>
</dbReference>
<evidence type="ECO:0000256" key="2">
    <source>
        <dbReference type="ARBA" id="ARBA00016549"/>
    </source>
</evidence>
<dbReference type="InterPro" id="IPR036704">
    <property type="entry name" value="RraA/RraA-like_sf"/>
</dbReference>
<dbReference type="InterPro" id="IPR005493">
    <property type="entry name" value="RraA/RraA-like"/>
</dbReference>
<dbReference type="KEGG" id="masz:C9I28_05900"/>
<feature type="binding site" evidence="5">
    <location>
        <position position="190"/>
    </location>
    <ligand>
        <name>substrate</name>
    </ligand>
</feature>